<evidence type="ECO:0000313" key="8">
    <source>
        <dbReference type="Proteomes" id="UP000625976"/>
    </source>
</evidence>
<feature type="transmembrane region" description="Helical" evidence="6">
    <location>
        <begin position="156"/>
        <end position="173"/>
    </location>
</feature>
<evidence type="ECO:0000256" key="2">
    <source>
        <dbReference type="ARBA" id="ARBA00022475"/>
    </source>
</evidence>
<feature type="transmembrane region" description="Helical" evidence="6">
    <location>
        <begin position="329"/>
        <end position="348"/>
    </location>
</feature>
<feature type="transmembrane region" description="Helical" evidence="6">
    <location>
        <begin position="300"/>
        <end position="317"/>
    </location>
</feature>
<evidence type="ECO:0000256" key="4">
    <source>
        <dbReference type="ARBA" id="ARBA00022989"/>
    </source>
</evidence>
<feature type="transmembrane region" description="Helical" evidence="6">
    <location>
        <begin position="179"/>
        <end position="199"/>
    </location>
</feature>
<dbReference type="Proteomes" id="UP000625976">
    <property type="component" value="Unassembled WGS sequence"/>
</dbReference>
<dbReference type="RefSeq" id="WP_188463737.1">
    <property type="nucleotide sequence ID" value="NZ_BMFQ01000002.1"/>
</dbReference>
<keyword evidence="2" id="KW-1003">Cell membrane</keyword>
<keyword evidence="5 6" id="KW-0472">Membrane</keyword>
<reference evidence="7" key="2">
    <citation type="submission" date="2020-09" db="EMBL/GenBank/DDBJ databases">
        <authorList>
            <person name="Sun Q."/>
            <person name="Zhou Y."/>
        </authorList>
    </citation>
    <scope>NUCLEOTIDE SEQUENCE</scope>
    <source>
        <strain evidence="7">CGMCC 1.12751</strain>
    </source>
</reference>
<dbReference type="Pfam" id="PF01943">
    <property type="entry name" value="Polysacc_synt"/>
    <property type="match status" value="1"/>
</dbReference>
<protein>
    <submittedName>
        <fullName evidence="7">Flippase</fullName>
    </submittedName>
</protein>
<reference evidence="7" key="1">
    <citation type="journal article" date="2014" name="Int. J. Syst. Evol. Microbiol.">
        <title>Complete genome sequence of Corynebacterium casei LMG S-19264T (=DSM 44701T), isolated from a smear-ripened cheese.</title>
        <authorList>
            <consortium name="US DOE Joint Genome Institute (JGI-PGF)"/>
            <person name="Walter F."/>
            <person name="Albersmeier A."/>
            <person name="Kalinowski J."/>
            <person name="Ruckert C."/>
        </authorList>
    </citation>
    <scope>NUCLEOTIDE SEQUENCE</scope>
    <source>
        <strain evidence="7">CGMCC 1.12751</strain>
    </source>
</reference>
<accession>A0A917GHC2</accession>
<feature type="transmembrane region" description="Helical" evidence="6">
    <location>
        <begin position="391"/>
        <end position="412"/>
    </location>
</feature>
<comment type="subcellular location">
    <subcellularLocation>
        <location evidence="1">Cell membrane</location>
        <topology evidence="1">Multi-pass membrane protein</topology>
    </subcellularLocation>
</comment>
<dbReference type="GO" id="GO:0005886">
    <property type="term" value="C:plasma membrane"/>
    <property type="evidence" value="ECO:0007669"/>
    <property type="project" value="UniProtKB-SubCell"/>
</dbReference>
<feature type="transmembrane region" description="Helical" evidence="6">
    <location>
        <begin position="80"/>
        <end position="103"/>
    </location>
</feature>
<dbReference type="PANTHER" id="PTHR30250:SF11">
    <property type="entry name" value="O-ANTIGEN TRANSPORTER-RELATED"/>
    <property type="match status" value="1"/>
</dbReference>
<evidence type="ECO:0000256" key="3">
    <source>
        <dbReference type="ARBA" id="ARBA00022692"/>
    </source>
</evidence>
<evidence type="ECO:0000313" key="7">
    <source>
        <dbReference type="EMBL" id="GGG45638.1"/>
    </source>
</evidence>
<feature type="transmembrane region" description="Helical" evidence="6">
    <location>
        <begin position="38"/>
        <end position="60"/>
    </location>
</feature>
<feature type="transmembrane region" description="Helical" evidence="6">
    <location>
        <begin position="115"/>
        <end position="136"/>
    </location>
</feature>
<feature type="transmembrane region" description="Helical" evidence="6">
    <location>
        <begin position="211"/>
        <end position="231"/>
    </location>
</feature>
<gene>
    <name evidence="7" type="ORF">GCM10010976_16520</name>
</gene>
<feature type="transmembrane region" description="Helical" evidence="6">
    <location>
        <begin position="360"/>
        <end position="385"/>
    </location>
</feature>
<name>A0A917GHC2_9FLAO</name>
<dbReference type="AlphaFoldDB" id="A0A917GHC2"/>
<feature type="transmembrane region" description="Helical" evidence="6">
    <location>
        <begin position="251"/>
        <end position="268"/>
    </location>
</feature>
<dbReference type="InterPro" id="IPR002797">
    <property type="entry name" value="Polysacc_synth"/>
</dbReference>
<feature type="transmembrane region" description="Helical" evidence="6">
    <location>
        <begin position="446"/>
        <end position="468"/>
    </location>
</feature>
<keyword evidence="3 6" id="KW-0812">Transmembrane</keyword>
<sequence length="489" mass="55709">MGVVVNQSIKNTVITYLGFGIGAINVLFLYTSFLSDEYFGLVSYLLSTANIMMPIMAFGVHNTIIKFYSSFKTKQSQNSFLTLMLFLPLLIIIPLGLIGNLAFSFISTWLAADNIIVVDYVWLIYVAAITFAYFEVFYAWSKVQMQTVFGNFMKEVFHRLCTTVLLLMLQAGYLTVNQFIYSVVGAYILRMLIMKLYAFSLRWPKLKFERIPNLVSILKYTTLIIIAGSVANVILEIDTFMINRYVAIENVAYYSVAIYIATVISVPYRSMHQIVNPLTAKLLNEKNKVGLKILYQKSSLTLFIISGFIFLMIILNINELYKLINENYVDGLIVVFIIGLTRLLDSLLGNNNAILFNSDYYRMVLVLGVSLAVMTVVLNMVFIPLFGINGAAFATFIAILLYNVFKIVFVYYKFHMLPFSVNTVKVTLLLLTSLGVFYFWDFSFHPVLNILLKSLLISITYGYVVYAFHLSEDISLLLNKIFRRTPKAS</sequence>
<dbReference type="InterPro" id="IPR050833">
    <property type="entry name" value="Poly_Biosynth_Transport"/>
</dbReference>
<organism evidence="7 8">
    <name type="scientific">Bizionia arctica</name>
    <dbReference type="NCBI Taxonomy" id="1495645"/>
    <lineage>
        <taxon>Bacteria</taxon>
        <taxon>Pseudomonadati</taxon>
        <taxon>Bacteroidota</taxon>
        <taxon>Flavobacteriia</taxon>
        <taxon>Flavobacteriales</taxon>
        <taxon>Flavobacteriaceae</taxon>
        <taxon>Bizionia</taxon>
    </lineage>
</organism>
<evidence type="ECO:0000256" key="5">
    <source>
        <dbReference type="ARBA" id="ARBA00023136"/>
    </source>
</evidence>
<dbReference type="PANTHER" id="PTHR30250">
    <property type="entry name" value="PST FAMILY PREDICTED COLANIC ACID TRANSPORTER"/>
    <property type="match status" value="1"/>
</dbReference>
<comment type="caution">
    <text evidence="7">The sequence shown here is derived from an EMBL/GenBank/DDBJ whole genome shotgun (WGS) entry which is preliminary data.</text>
</comment>
<evidence type="ECO:0000256" key="6">
    <source>
        <dbReference type="SAM" id="Phobius"/>
    </source>
</evidence>
<feature type="transmembrane region" description="Helical" evidence="6">
    <location>
        <begin position="12"/>
        <end position="32"/>
    </location>
</feature>
<keyword evidence="4 6" id="KW-1133">Transmembrane helix</keyword>
<feature type="transmembrane region" description="Helical" evidence="6">
    <location>
        <begin position="419"/>
        <end position="440"/>
    </location>
</feature>
<dbReference type="EMBL" id="BMFQ01000002">
    <property type="protein sequence ID" value="GGG45638.1"/>
    <property type="molecule type" value="Genomic_DNA"/>
</dbReference>
<keyword evidence="8" id="KW-1185">Reference proteome</keyword>
<proteinExistence type="predicted"/>
<evidence type="ECO:0000256" key="1">
    <source>
        <dbReference type="ARBA" id="ARBA00004651"/>
    </source>
</evidence>